<gene>
    <name evidence="2" type="ORF">RSOLAG1IB_03965</name>
</gene>
<dbReference type="AlphaFoldDB" id="A0A0B7FRX0"/>
<evidence type="ECO:0000313" key="2">
    <source>
        <dbReference type="EMBL" id="CEL60726.1"/>
    </source>
</evidence>
<reference evidence="2 3" key="1">
    <citation type="submission" date="2014-11" db="EMBL/GenBank/DDBJ databases">
        <authorList>
            <person name="Wibberg Daniel"/>
        </authorList>
    </citation>
    <scope>NUCLEOTIDE SEQUENCE [LARGE SCALE GENOMIC DNA]</scope>
    <source>
        <strain evidence="2">Rhizoctonia solani AG1-IB 7/3/14</strain>
    </source>
</reference>
<feature type="region of interest" description="Disordered" evidence="1">
    <location>
        <begin position="16"/>
        <end position="48"/>
    </location>
</feature>
<evidence type="ECO:0000256" key="1">
    <source>
        <dbReference type="SAM" id="MobiDB-lite"/>
    </source>
</evidence>
<name>A0A0B7FRX0_THACB</name>
<dbReference type="EMBL" id="LN679104">
    <property type="protein sequence ID" value="CEL60726.1"/>
    <property type="molecule type" value="Genomic_DNA"/>
</dbReference>
<sequence length="69" mass="8050">MCNYCHRIFFRHVGTMPSPSSRDTIGHNPSDIPTHRIGGTQKRGQPEETKQIHWMMIRIHNNITIVQQI</sequence>
<evidence type="ECO:0000313" key="3">
    <source>
        <dbReference type="Proteomes" id="UP000059188"/>
    </source>
</evidence>
<dbReference type="Proteomes" id="UP000059188">
    <property type="component" value="Unassembled WGS sequence"/>
</dbReference>
<proteinExistence type="predicted"/>
<accession>A0A0B7FRX0</accession>
<keyword evidence="3" id="KW-1185">Reference proteome</keyword>
<organism evidence="2 3">
    <name type="scientific">Thanatephorus cucumeris (strain AG1-IB / isolate 7/3/14)</name>
    <name type="common">Lettuce bottom rot fungus</name>
    <name type="synonym">Rhizoctonia solani</name>
    <dbReference type="NCBI Taxonomy" id="1108050"/>
    <lineage>
        <taxon>Eukaryota</taxon>
        <taxon>Fungi</taxon>
        <taxon>Dikarya</taxon>
        <taxon>Basidiomycota</taxon>
        <taxon>Agaricomycotina</taxon>
        <taxon>Agaricomycetes</taxon>
        <taxon>Cantharellales</taxon>
        <taxon>Ceratobasidiaceae</taxon>
        <taxon>Rhizoctonia</taxon>
        <taxon>Rhizoctonia solani AG-1</taxon>
    </lineage>
</organism>
<protein>
    <submittedName>
        <fullName evidence="2">Uncharacterized protein</fullName>
    </submittedName>
</protein>